<feature type="non-terminal residue" evidence="2">
    <location>
        <position position="1"/>
    </location>
</feature>
<feature type="compositionally biased region" description="Basic residues" evidence="1">
    <location>
        <begin position="72"/>
        <end position="89"/>
    </location>
</feature>
<feature type="non-terminal residue" evidence="2">
    <location>
        <position position="117"/>
    </location>
</feature>
<accession>A0A6J4JDQ3</accession>
<feature type="compositionally biased region" description="Low complexity" evidence="1">
    <location>
        <begin position="53"/>
        <end position="71"/>
    </location>
</feature>
<organism evidence="2">
    <name type="scientific">uncultured Mycobacteriales bacterium</name>
    <dbReference type="NCBI Taxonomy" id="581187"/>
    <lineage>
        <taxon>Bacteria</taxon>
        <taxon>Bacillati</taxon>
        <taxon>Actinomycetota</taxon>
        <taxon>Actinomycetes</taxon>
        <taxon>Mycobacteriales</taxon>
        <taxon>environmental samples</taxon>
    </lineage>
</organism>
<proteinExistence type="predicted"/>
<sequence length="117" mass="12399">DRPGPGRVRLAGAQRRPRRRRDLLLPGAGRRGARAGQPLPAPGRPPAPGPGRGRPAALPLARQRLPAGPAVRARRARRAYRRPHHRVRAGRAGAGGPSHSRAPDGARPGGTSRCRCL</sequence>
<name>A0A6J4JDQ3_9ACTN</name>
<dbReference type="AlphaFoldDB" id="A0A6J4JDQ3"/>
<feature type="compositionally biased region" description="Low complexity" evidence="1">
    <location>
        <begin position="24"/>
        <end position="38"/>
    </location>
</feature>
<evidence type="ECO:0000313" key="2">
    <source>
        <dbReference type="EMBL" id="CAA9277685.1"/>
    </source>
</evidence>
<protein>
    <submittedName>
        <fullName evidence="2">Uncharacterized protein</fullName>
    </submittedName>
</protein>
<feature type="region of interest" description="Disordered" evidence="1">
    <location>
        <begin position="1"/>
        <end position="117"/>
    </location>
</feature>
<gene>
    <name evidence="2" type="ORF">AVDCRST_MAG41-3358</name>
</gene>
<evidence type="ECO:0000256" key="1">
    <source>
        <dbReference type="SAM" id="MobiDB-lite"/>
    </source>
</evidence>
<dbReference type="EMBL" id="CADCTP010000305">
    <property type="protein sequence ID" value="CAA9277685.1"/>
    <property type="molecule type" value="Genomic_DNA"/>
</dbReference>
<feature type="compositionally biased region" description="Pro residues" evidence="1">
    <location>
        <begin position="39"/>
        <end position="49"/>
    </location>
</feature>
<reference evidence="2" key="1">
    <citation type="submission" date="2020-02" db="EMBL/GenBank/DDBJ databases">
        <authorList>
            <person name="Meier V. D."/>
        </authorList>
    </citation>
    <scope>NUCLEOTIDE SEQUENCE</scope>
    <source>
        <strain evidence="2">AVDCRST_MAG41</strain>
    </source>
</reference>